<sequence length="48" mass="5516">MNLEELNLVELNTQEELEVEGGIFLLLQNPLVIAFAVGMYNQYQSHNH</sequence>
<dbReference type="GeneID" id="301552822"/>
<evidence type="ECO:0008006" key="3">
    <source>
        <dbReference type="Google" id="ProtNLM"/>
    </source>
</evidence>
<dbReference type="AlphaFoldDB" id="A0AAC9GHJ8"/>
<evidence type="ECO:0000313" key="2">
    <source>
        <dbReference type="Proteomes" id="UP000093276"/>
    </source>
</evidence>
<reference evidence="1 2" key="1">
    <citation type="submission" date="2016-08" db="EMBL/GenBank/DDBJ databases">
        <title>Complete genome sequence of Flavobacterium johnsoniae strain GSE09, a volatile-producing biocontrol agent isolated from cucumber (Cucumis sativus).</title>
        <authorList>
            <person name="Jeong J.-J."/>
            <person name="Oh J.Y."/>
            <person name="Jim Y.J."/>
            <person name="Sang M.K."/>
            <person name="Kim K.D."/>
        </authorList>
    </citation>
    <scope>NUCLEOTIDE SEQUENCE [LARGE SCALE GENOMIC DNA]</scope>
    <source>
        <strain evidence="1 2">GSE09</strain>
    </source>
</reference>
<dbReference type="KEGG" id="fjg:BB050_01440"/>
<organism evidence="1 2">
    <name type="scientific">Flavobacterium anhuiense</name>
    <dbReference type="NCBI Taxonomy" id="459526"/>
    <lineage>
        <taxon>Bacteria</taxon>
        <taxon>Pseudomonadati</taxon>
        <taxon>Bacteroidota</taxon>
        <taxon>Flavobacteriia</taxon>
        <taxon>Flavobacteriales</taxon>
        <taxon>Flavobacteriaceae</taxon>
        <taxon>Flavobacterium</taxon>
    </lineage>
</organism>
<dbReference type="EMBL" id="CP016907">
    <property type="protein sequence ID" value="AOC94570.1"/>
    <property type="molecule type" value="Genomic_DNA"/>
</dbReference>
<dbReference type="Proteomes" id="UP000093276">
    <property type="component" value="Chromosome"/>
</dbReference>
<evidence type="ECO:0000313" key="1">
    <source>
        <dbReference type="EMBL" id="AOC94570.1"/>
    </source>
</evidence>
<accession>A0AAC9GHJ8</accession>
<gene>
    <name evidence="1" type="ORF">BB050_01440</name>
</gene>
<protein>
    <recommendedName>
        <fullName evidence="3">Class IIb bacteriocin, lactobin A/cerein 7B family</fullName>
    </recommendedName>
</protein>
<name>A0AAC9GHJ8_9FLAO</name>
<proteinExistence type="predicted"/>
<dbReference type="RefSeq" id="WP_236940430.1">
    <property type="nucleotide sequence ID" value="NZ_CP016907.1"/>
</dbReference>